<organism evidence="2">
    <name type="scientific">Xenopsylla cheopis</name>
    <name type="common">Oriental rat flea</name>
    <name type="synonym">Pulex cheopis</name>
    <dbReference type="NCBI Taxonomy" id="163159"/>
    <lineage>
        <taxon>Eukaryota</taxon>
        <taxon>Metazoa</taxon>
        <taxon>Ecdysozoa</taxon>
        <taxon>Arthropoda</taxon>
        <taxon>Hexapoda</taxon>
        <taxon>Insecta</taxon>
        <taxon>Pterygota</taxon>
        <taxon>Neoptera</taxon>
        <taxon>Endopterygota</taxon>
        <taxon>Siphonaptera</taxon>
        <taxon>Pulicidae</taxon>
        <taxon>Xenopsyllinae</taxon>
        <taxon>Xenopsylla</taxon>
    </lineage>
</organism>
<evidence type="ECO:0000313" key="2">
    <source>
        <dbReference type="EMBL" id="NOV51583.1"/>
    </source>
</evidence>
<keyword evidence="1" id="KW-0812">Transmembrane</keyword>
<dbReference type="PANTHER" id="PTHR33053">
    <property type="entry name" value="PROTEIN, PUTATIVE-RELATED"/>
    <property type="match status" value="1"/>
</dbReference>
<keyword evidence="1" id="KW-0472">Membrane</keyword>
<proteinExistence type="predicted"/>
<dbReference type="AlphaFoldDB" id="A0A6M2DZT2"/>
<keyword evidence="1" id="KW-1133">Transmembrane helix</keyword>
<reference evidence="2" key="1">
    <citation type="submission" date="2020-03" db="EMBL/GenBank/DDBJ databases">
        <title>Transcriptomic Profiling of the Digestive Tract of the Rat Flea, Xenopsylla cheopis, Following Blood Feeding and Infection with Yersinia pestis.</title>
        <authorList>
            <person name="Bland D.M."/>
            <person name="Martens C.A."/>
            <person name="Virtaneva K."/>
            <person name="Kanakabandi K."/>
            <person name="Long D."/>
            <person name="Rosenke R."/>
            <person name="Saturday G.A."/>
            <person name="Hoyt F.H."/>
            <person name="Bruno D.P."/>
            <person name="Ribeiro J.M.C."/>
            <person name="Hinnebusch J."/>
        </authorList>
    </citation>
    <scope>NUCLEOTIDE SEQUENCE</scope>
</reference>
<name>A0A6M2DZT2_XENCH</name>
<accession>A0A6M2DZT2</accession>
<dbReference type="EMBL" id="GIIL01007857">
    <property type="protein sequence ID" value="NOV51583.1"/>
    <property type="molecule type" value="Transcribed_RNA"/>
</dbReference>
<protein>
    <submittedName>
        <fullName evidence="2">Putative enspm-8 hm</fullName>
    </submittedName>
</protein>
<evidence type="ECO:0000256" key="1">
    <source>
        <dbReference type="SAM" id="Phobius"/>
    </source>
</evidence>
<sequence length="431" mass="50005">MPIALAVRALIRIIQVAANMIILVVASNLINLVVKNYKVSPFVIGIYYGDSKPENIDVYLHKFIEEINNLYDEGFTYKNIINRVRIKKNCCDAPARAFIKCIKGHNGYYACERCTQQGVRIDNKVVYPNLNNTLRKHESFSKYEYKDHQLRLSPLLNIKGINVISDINLDYMHMACLGVMKKLLKHWIKERKHANALTPSVIKCMSAELENMASMVPCEFQRKPRGFDELDRWKATEYRFFMLYAGPIVLKDYISKQAYIKFLNFHVAMRIICSDRFIKVFGRVASECIENFCVGLRNLYGEEFLEYNMHSIYHMVNDAITEKLNVNDVSSFPFENFLGQILKLVRGPAKPLQQIARRLTEMCEIEDCKPSGFHAHIHNNKIKFMKINGFKIYPNKTKDSHILLPNDQVMCVELIYSENSDSRNKMLGLLQ</sequence>
<feature type="transmembrane region" description="Helical" evidence="1">
    <location>
        <begin position="12"/>
        <end position="34"/>
    </location>
</feature>